<keyword evidence="7" id="KW-0175">Coiled coil</keyword>
<evidence type="ECO:0000313" key="11">
    <source>
        <dbReference type="Proteomes" id="UP000076858"/>
    </source>
</evidence>
<proteinExistence type="inferred from homology"/>
<keyword evidence="5" id="KW-0493">Microtubule</keyword>
<sequence>MNVPVEDWLNGLFTSQKTHNTPIKKHNFNDVPSFEKNKVTNEILCDLRDANLSADLQAKEEIKVMRTLIKEHVAETSRLTNILHPLKLDVMNLPEELKKLVEIISLANQQACELEETTEISIKLTDISENQTRALQRLQNLEKVQESLHQMSLADNHEQLTRKKETEFLSKKIGEYAGHVRHLERKLEAVDYTPDIGHGSLQKRSKELTSAIEKLSQLRSKLDIYSDLTPDLNLAKIQVQNAKDELMQLESLITDNISNINSN</sequence>
<dbReference type="PANTHER" id="PTHR31570">
    <property type="entry name" value="HAUS AUGMIN-LIKE COMPLEX SUBUNIT 1"/>
    <property type="match status" value="1"/>
</dbReference>
<dbReference type="AlphaFoldDB" id="A0A0P5X293"/>
<evidence type="ECO:0000313" key="10">
    <source>
        <dbReference type="EMBL" id="KZS08567.1"/>
    </source>
</evidence>
<organism evidence="10 11">
    <name type="scientific">Daphnia magna</name>
    <dbReference type="NCBI Taxonomy" id="35525"/>
    <lineage>
        <taxon>Eukaryota</taxon>
        <taxon>Metazoa</taxon>
        <taxon>Ecdysozoa</taxon>
        <taxon>Arthropoda</taxon>
        <taxon>Crustacea</taxon>
        <taxon>Branchiopoda</taxon>
        <taxon>Diplostraca</taxon>
        <taxon>Cladocera</taxon>
        <taxon>Anomopoda</taxon>
        <taxon>Daphniidae</taxon>
        <taxon>Daphnia</taxon>
    </lineage>
</organism>
<dbReference type="PANTHER" id="PTHR31570:SF1">
    <property type="entry name" value="HAUS AUGMIN-LIKE COMPLEX SUBUNIT 1"/>
    <property type="match status" value="1"/>
</dbReference>
<keyword evidence="8" id="KW-0206">Cytoskeleton</keyword>
<dbReference type="STRING" id="35525.A0A0P5X293"/>
<keyword evidence="4" id="KW-0132">Cell division</keyword>
<reference evidence="10 11" key="1">
    <citation type="submission" date="2016-03" db="EMBL/GenBank/DDBJ databases">
        <title>EvidentialGene: Evidence-directed Construction of Genes on Genomes.</title>
        <authorList>
            <person name="Gilbert D.G."/>
            <person name="Choi J.-H."/>
            <person name="Mockaitis K."/>
            <person name="Colbourne J."/>
            <person name="Pfrender M."/>
        </authorList>
    </citation>
    <scope>NUCLEOTIDE SEQUENCE [LARGE SCALE GENOMIC DNA]</scope>
    <source>
        <strain evidence="10 11">Xinb3</strain>
        <tissue evidence="10">Complete organism</tissue>
    </source>
</reference>
<keyword evidence="9" id="KW-0131">Cell cycle</keyword>
<name>A0A0P5X293_9CRUS</name>
<dbReference type="GO" id="GO:0051225">
    <property type="term" value="P:spindle assembly"/>
    <property type="evidence" value="ECO:0007669"/>
    <property type="project" value="InterPro"/>
</dbReference>
<accession>A0A0P5X293</accession>
<protein>
    <submittedName>
        <fullName evidence="10">Sodium/hydrogen exchanger</fullName>
    </submittedName>
</protein>
<dbReference type="Proteomes" id="UP000076858">
    <property type="component" value="Unassembled WGS sequence"/>
</dbReference>
<comment type="similarity">
    <text evidence="2">Belongs to the HAUS1 family.</text>
</comment>
<evidence type="ECO:0000256" key="4">
    <source>
        <dbReference type="ARBA" id="ARBA00022618"/>
    </source>
</evidence>
<gene>
    <name evidence="10" type="ORF">APZ42_027204</name>
</gene>
<comment type="caution">
    <text evidence="10">The sequence shown here is derived from an EMBL/GenBank/DDBJ whole genome shotgun (WGS) entry which is preliminary data.</text>
</comment>
<dbReference type="EMBL" id="LRGB01002190">
    <property type="protein sequence ID" value="KZS08567.1"/>
    <property type="molecule type" value="Genomic_DNA"/>
</dbReference>
<evidence type="ECO:0000256" key="3">
    <source>
        <dbReference type="ARBA" id="ARBA00022490"/>
    </source>
</evidence>
<keyword evidence="3" id="KW-0963">Cytoplasm</keyword>
<dbReference type="GO" id="GO:0005874">
    <property type="term" value="C:microtubule"/>
    <property type="evidence" value="ECO:0007669"/>
    <property type="project" value="UniProtKB-KW"/>
</dbReference>
<dbReference type="InterPro" id="IPR026243">
    <property type="entry name" value="HAUS1"/>
</dbReference>
<keyword evidence="6" id="KW-0498">Mitosis</keyword>
<evidence type="ECO:0000256" key="6">
    <source>
        <dbReference type="ARBA" id="ARBA00022776"/>
    </source>
</evidence>
<comment type="subcellular location">
    <subcellularLocation>
        <location evidence="1">Cytoplasm</location>
        <location evidence="1">Cytoskeleton</location>
        <location evidence="1">Spindle</location>
    </subcellularLocation>
</comment>
<evidence type="ECO:0000256" key="2">
    <source>
        <dbReference type="ARBA" id="ARBA00005479"/>
    </source>
</evidence>
<evidence type="ECO:0000256" key="8">
    <source>
        <dbReference type="ARBA" id="ARBA00023212"/>
    </source>
</evidence>
<evidence type="ECO:0000256" key="5">
    <source>
        <dbReference type="ARBA" id="ARBA00022701"/>
    </source>
</evidence>
<keyword evidence="11" id="KW-1185">Reference proteome</keyword>
<dbReference type="GO" id="GO:0051301">
    <property type="term" value="P:cell division"/>
    <property type="evidence" value="ECO:0007669"/>
    <property type="project" value="UniProtKB-KW"/>
</dbReference>
<dbReference type="Pfam" id="PF25762">
    <property type="entry name" value="HAUS1"/>
    <property type="match status" value="1"/>
</dbReference>
<dbReference type="GO" id="GO:0005829">
    <property type="term" value="C:cytosol"/>
    <property type="evidence" value="ECO:0007669"/>
    <property type="project" value="TreeGrafter"/>
</dbReference>
<dbReference type="GO" id="GO:0070652">
    <property type="term" value="C:HAUS complex"/>
    <property type="evidence" value="ECO:0007669"/>
    <property type="project" value="InterPro"/>
</dbReference>
<evidence type="ECO:0000256" key="7">
    <source>
        <dbReference type="ARBA" id="ARBA00023054"/>
    </source>
</evidence>
<dbReference type="GO" id="GO:0005819">
    <property type="term" value="C:spindle"/>
    <property type="evidence" value="ECO:0007669"/>
    <property type="project" value="UniProtKB-SubCell"/>
</dbReference>
<evidence type="ECO:0000256" key="9">
    <source>
        <dbReference type="ARBA" id="ARBA00023306"/>
    </source>
</evidence>
<evidence type="ECO:0000256" key="1">
    <source>
        <dbReference type="ARBA" id="ARBA00004186"/>
    </source>
</evidence>